<name>A0A8C5IX43_JUNHY</name>
<accession>A0A8C5IX43</accession>
<organism evidence="2 3">
    <name type="scientific">Junco hyemalis</name>
    <name type="common">Dark-eyed junco</name>
    <dbReference type="NCBI Taxonomy" id="40217"/>
    <lineage>
        <taxon>Eukaryota</taxon>
        <taxon>Metazoa</taxon>
        <taxon>Chordata</taxon>
        <taxon>Craniata</taxon>
        <taxon>Vertebrata</taxon>
        <taxon>Euteleostomi</taxon>
        <taxon>Archelosauria</taxon>
        <taxon>Archosauria</taxon>
        <taxon>Dinosauria</taxon>
        <taxon>Saurischia</taxon>
        <taxon>Theropoda</taxon>
        <taxon>Coelurosauria</taxon>
        <taxon>Aves</taxon>
        <taxon>Neognathae</taxon>
        <taxon>Neoaves</taxon>
        <taxon>Telluraves</taxon>
        <taxon>Australaves</taxon>
        <taxon>Passeriformes</taxon>
        <taxon>Passerellidae</taxon>
        <taxon>Junco</taxon>
    </lineage>
</organism>
<keyword evidence="3" id="KW-1185">Reference proteome</keyword>
<evidence type="ECO:0000313" key="3">
    <source>
        <dbReference type="Proteomes" id="UP000694408"/>
    </source>
</evidence>
<dbReference type="Proteomes" id="UP000694408">
    <property type="component" value="Unplaced"/>
</dbReference>
<protein>
    <submittedName>
        <fullName evidence="2">Uncharacterized protein</fullName>
    </submittedName>
</protein>
<dbReference type="Ensembl" id="ENSJHYT00000013108.1">
    <property type="protein sequence ID" value="ENSJHYP00000010845.1"/>
    <property type="gene ID" value="ENSJHYG00000008475.1"/>
</dbReference>
<reference evidence="2" key="2">
    <citation type="submission" date="2025-09" db="UniProtKB">
        <authorList>
            <consortium name="Ensembl"/>
        </authorList>
    </citation>
    <scope>IDENTIFICATION</scope>
</reference>
<reference evidence="2" key="1">
    <citation type="submission" date="2025-08" db="UniProtKB">
        <authorList>
            <consortium name="Ensembl"/>
        </authorList>
    </citation>
    <scope>IDENTIFICATION</scope>
</reference>
<evidence type="ECO:0000313" key="2">
    <source>
        <dbReference type="Ensembl" id="ENSJHYP00000010845.1"/>
    </source>
</evidence>
<evidence type="ECO:0000256" key="1">
    <source>
        <dbReference type="SAM" id="MobiDB-lite"/>
    </source>
</evidence>
<sequence>MTATVTASSSSASPSSATRYWGCPAVGGLRGGRCPPNVALSPPQLRGPQGFPGFLLFLCRLLSPVLQTYGRAVQFLQRPPWPQPGRTPRPEEPPGTPWGH</sequence>
<dbReference type="AlphaFoldDB" id="A0A8C5IX43"/>
<dbReference type="OMA" id="WGCPAVG"/>
<proteinExistence type="predicted"/>
<feature type="region of interest" description="Disordered" evidence="1">
    <location>
        <begin position="77"/>
        <end position="100"/>
    </location>
</feature>
<feature type="compositionally biased region" description="Pro residues" evidence="1">
    <location>
        <begin position="79"/>
        <end position="100"/>
    </location>
</feature>